<dbReference type="KEGG" id="bkr:AAFP32_13040"/>
<dbReference type="RefSeq" id="WP_350269491.1">
    <property type="nucleotide sequence ID" value="NZ_CP158281.1"/>
</dbReference>
<gene>
    <name evidence="1" type="ORF">AAFP32_13040</name>
</gene>
<name>A0AAU7UK26_9MICO</name>
<sequence>MIAQFDRPLAGIITSPREPWYAEAAFHDDLAKLVTSNAPTAQKITGLARFLHLSGQSTQTDQWEALVEIAAIDVAVARMLEPHVDALGILAEAGHESPDAHSTWGVYAADVPEFAVAADDEGGQTLLTGEKAWCSLAAELTHAIVIVEGIDGSRACAVDLTNSRVQAQTVSWPSLGLKEIPSGSVMFDHAPATTVGPPNWYLDRPSFAWGGIRVAACWFGGAVGMARNAAHRHLRRPTPSPMGELQLGQLDAEISAVRAVMDQAAAAADGEDEFSRAEAWTLALRVRNIVYRSVQRVQHLSRELAGPAALTGDAGFAKADADLTVYLSQHHGLRDEAALGGDLYKQSHGDEL</sequence>
<dbReference type="SUPFAM" id="SSF56645">
    <property type="entry name" value="Acyl-CoA dehydrogenase NM domain-like"/>
    <property type="match status" value="1"/>
</dbReference>
<reference evidence="1" key="1">
    <citation type="submission" date="2024-06" db="EMBL/GenBank/DDBJ databases">
        <title>Brevibacterium koreense sp. nov., isolated from jogae-jeotgal, a Korean fermented seafood.</title>
        <authorList>
            <person name="Whon T.W."/>
            <person name="Nam S."/>
            <person name="Kim Y."/>
        </authorList>
    </citation>
    <scope>NUCLEOTIDE SEQUENCE</scope>
    <source>
        <strain evidence="1">CBA3109</strain>
    </source>
</reference>
<dbReference type="GO" id="GO:0016627">
    <property type="term" value="F:oxidoreductase activity, acting on the CH-CH group of donors"/>
    <property type="evidence" value="ECO:0007669"/>
    <property type="project" value="InterPro"/>
</dbReference>
<accession>A0AAU7UK26</accession>
<protein>
    <recommendedName>
        <fullName evidence="2">Acyl-CoA dehydrogenase</fullName>
    </recommendedName>
</protein>
<dbReference type="EMBL" id="CP158281">
    <property type="protein sequence ID" value="XBV88477.1"/>
    <property type="molecule type" value="Genomic_DNA"/>
</dbReference>
<evidence type="ECO:0008006" key="2">
    <source>
        <dbReference type="Google" id="ProtNLM"/>
    </source>
</evidence>
<proteinExistence type="predicted"/>
<dbReference type="InterPro" id="IPR046373">
    <property type="entry name" value="Acyl-CoA_Oxase/DH_mid-dom_sf"/>
</dbReference>
<organism evidence="1">
    <name type="scientific">Brevibacterium koreense</name>
    <dbReference type="NCBI Taxonomy" id="3140787"/>
    <lineage>
        <taxon>Bacteria</taxon>
        <taxon>Bacillati</taxon>
        <taxon>Actinomycetota</taxon>
        <taxon>Actinomycetes</taxon>
        <taxon>Micrococcales</taxon>
        <taxon>Brevibacteriaceae</taxon>
        <taxon>Brevibacterium</taxon>
    </lineage>
</organism>
<evidence type="ECO:0000313" key="1">
    <source>
        <dbReference type="EMBL" id="XBV88477.1"/>
    </source>
</evidence>
<dbReference type="InterPro" id="IPR009100">
    <property type="entry name" value="AcylCoA_DH/oxidase_NM_dom_sf"/>
</dbReference>
<dbReference type="AlphaFoldDB" id="A0AAU7UK26"/>
<dbReference type="Gene3D" id="2.40.110.10">
    <property type="entry name" value="Butyryl-CoA Dehydrogenase, subunit A, domain 2"/>
    <property type="match status" value="1"/>
</dbReference>